<dbReference type="InterPro" id="IPR014811">
    <property type="entry name" value="ArgoL1"/>
</dbReference>
<dbReference type="CDD" id="cd02846">
    <property type="entry name" value="PAZ_argonaute_like"/>
    <property type="match status" value="1"/>
</dbReference>
<evidence type="ECO:0000259" key="3">
    <source>
        <dbReference type="PROSITE" id="PS50821"/>
    </source>
</evidence>
<dbReference type="Proteomes" id="UP000279236">
    <property type="component" value="Unassembled WGS sequence"/>
</dbReference>
<proteinExistence type="inferred from homology"/>
<feature type="domain" description="Piwi" evidence="4">
    <location>
        <begin position="608"/>
        <end position="882"/>
    </location>
</feature>
<dbReference type="InterPro" id="IPR036085">
    <property type="entry name" value="PAZ_dom_sf"/>
</dbReference>
<keyword evidence="6" id="KW-1185">Reference proteome</keyword>
<dbReference type="Pfam" id="PF16488">
    <property type="entry name" value="ArgoL2"/>
    <property type="match status" value="1"/>
</dbReference>
<dbReference type="Pfam" id="PF02170">
    <property type="entry name" value="PAZ"/>
    <property type="match status" value="1"/>
</dbReference>
<dbReference type="InterPro" id="IPR012337">
    <property type="entry name" value="RNaseH-like_sf"/>
</dbReference>
<comment type="caution">
    <text evidence="5">The sequence shown here is derived from an EMBL/GenBank/DDBJ whole genome shotgun (WGS) entry which is preliminary data.</text>
</comment>
<protein>
    <recommendedName>
        <fullName evidence="7">Piwi domain-containing protein</fullName>
    </recommendedName>
</protein>
<dbReference type="PANTHER" id="PTHR22891">
    <property type="entry name" value="EUKARYOTIC TRANSLATION INITIATION FACTOR 2C"/>
    <property type="match status" value="1"/>
</dbReference>
<dbReference type="SUPFAM" id="SSF53098">
    <property type="entry name" value="Ribonuclease H-like"/>
    <property type="match status" value="1"/>
</dbReference>
<dbReference type="GeneID" id="39591662"/>
<dbReference type="InterPro" id="IPR003100">
    <property type="entry name" value="PAZ_dom"/>
</dbReference>
<dbReference type="PROSITE" id="PS50821">
    <property type="entry name" value="PAZ"/>
    <property type="match status" value="1"/>
</dbReference>
<evidence type="ECO:0000256" key="1">
    <source>
        <dbReference type="RuleBase" id="RU361178"/>
    </source>
</evidence>
<evidence type="ECO:0000256" key="2">
    <source>
        <dbReference type="SAM" id="MobiDB-lite"/>
    </source>
</evidence>
<dbReference type="InterPro" id="IPR036397">
    <property type="entry name" value="RNaseH_sf"/>
</dbReference>
<dbReference type="Gene3D" id="2.170.260.10">
    <property type="entry name" value="paz domain"/>
    <property type="match status" value="1"/>
</dbReference>
<dbReference type="STRING" id="105984.A0A427XXI5"/>
<sequence>MPPKATPAKPPTREELEGVLAALTLKDDYVLRDAHPRPGFGTLGQKITVDANMFQVNYNKAKNTSIAHYDVDIAAVVKTKDQKMPKPLAAKIWAQAIRDNQGAPDKKAFADSAFDLQKNIYTTSPFEMGPNGKKEIQVALPEQGRELDDSRRFKLTLQLANQVDLNAVMRFCKKEKQSVQEIETVLTAIQAVNILLRDNPAQRFTPIGARGRFFGMDGSVPISNGGLVARGFAQSFRPTESGFPAIQLDTAYTALIKPGPIMNVIPEILGLSGGGGGDRGGRGGRGGPRGGRGGPRGGGPGGPPGHAPVLNELSPDQIRRITKVLRQARFTLPYKQSERTFSIKSISRKPASDITFVMTGRDGAADQSIGLVQYFKQQFNITIQKPRLPCIVYGRNFMVPLELVVLCDFNRWPFTAMTGDQAADMIRVAAQKPMDRSAAIKQWRQKLDYGNLPKLKSWGLEVNPNMMRVDARVLPTPKVTYNQGKTLNCQFGGWNLKGVRFTRPAPSSLKSWSVISFDNRFQVGDMQQFIGFLVQTMKQYGVLVDNGQPPCITGNPQRLAEGLKEAARAAYMSAKADPQLIVVLMPRKDVAMYQSIKNIAAMGLKSFVTTQCLQTQKLRNDRGLDQYCANVAMKIQSKLGGVTHEVPVPQVFDKTTMMVGADVTHPPGGGNQASIAVTVAGLDGDNVRFEPGIRLQDPRTEIIADLENLMFNHMKTFEEKTKSPPQKIIFFRDGVSEGQYAEVCKKEVQAIRAAAARFGTGMYKPKITFVICAKRHNMRFFPIKAEDADRTGNLKPGTVVDSKVTHPFAFDFYLQAHAGLQGTARPTHYIVLADDNAFKADTMQMLCNHLCYSYARATRAVSIVPVAYYADIIATQCRYLAYIDDESDVATSLSGSTQQPGPTIDPFLIAKRFQNSPSRRFAWYM</sequence>
<organism evidence="5 6">
    <name type="scientific">Apiotrichum porosum</name>
    <dbReference type="NCBI Taxonomy" id="105984"/>
    <lineage>
        <taxon>Eukaryota</taxon>
        <taxon>Fungi</taxon>
        <taxon>Dikarya</taxon>
        <taxon>Basidiomycota</taxon>
        <taxon>Agaricomycotina</taxon>
        <taxon>Tremellomycetes</taxon>
        <taxon>Trichosporonales</taxon>
        <taxon>Trichosporonaceae</taxon>
        <taxon>Apiotrichum</taxon>
    </lineage>
</organism>
<dbReference type="SUPFAM" id="SSF101690">
    <property type="entry name" value="PAZ domain"/>
    <property type="match status" value="1"/>
</dbReference>
<dbReference type="OrthoDB" id="10252740at2759"/>
<feature type="compositionally biased region" description="Gly residues" evidence="2">
    <location>
        <begin position="273"/>
        <end position="300"/>
    </location>
</feature>
<dbReference type="RefSeq" id="XP_028477387.1">
    <property type="nucleotide sequence ID" value="XM_028622495.1"/>
</dbReference>
<dbReference type="InterPro" id="IPR045246">
    <property type="entry name" value="Piwi_ago-like"/>
</dbReference>
<dbReference type="Pfam" id="PF02171">
    <property type="entry name" value="Piwi"/>
    <property type="match status" value="1"/>
</dbReference>
<evidence type="ECO:0000313" key="5">
    <source>
        <dbReference type="EMBL" id="RSH83435.1"/>
    </source>
</evidence>
<dbReference type="SMART" id="SM00949">
    <property type="entry name" value="PAZ"/>
    <property type="match status" value="1"/>
</dbReference>
<evidence type="ECO:0008006" key="7">
    <source>
        <dbReference type="Google" id="ProtNLM"/>
    </source>
</evidence>
<dbReference type="Gene3D" id="3.40.50.2300">
    <property type="match status" value="1"/>
</dbReference>
<accession>A0A427XXI5</accession>
<dbReference type="InterPro" id="IPR032474">
    <property type="entry name" value="Argonaute_N"/>
</dbReference>
<dbReference type="InterPro" id="IPR003165">
    <property type="entry name" value="Piwi"/>
</dbReference>
<dbReference type="EMBL" id="RSCE01000004">
    <property type="protein sequence ID" value="RSH83435.1"/>
    <property type="molecule type" value="Genomic_DNA"/>
</dbReference>
<dbReference type="CDD" id="cd04657">
    <property type="entry name" value="Piwi_ago-like"/>
    <property type="match status" value="1"/>
</dbReference>
<dbReference type="GO" id="GO:0003723">
    <property type="term" value="F:RNA binding"/>
    <property type="evidence" value="ECO:0007669"/>
    <property type="project" value="InterPro"/>
</dbReference>
<comment type="similarity">
    <text evidence="1">Belongs to the argonaute family.</text>
</comment>
<name>A0A427XXI5_9TREE</name>
<reference evidence="5 6" key="1">
    <citation type="submission" date="2018-11" db="EMBL/GenBank/DDBJ databases">
        <title>Genome sequence of Apiotrichum porosum DSM 27194.</title>
        <authorList>
            <person name="Aliyu H."/>
            <person name="Gorte O."/>
            <person name="Ochsenreither K."/>
        </authorList>
    </citation>
    <scope>NUCLEOTIDE SEQUENCE [LARGE SCALE GENOMIC DNA]</scope>
    <source>
        <strain evidence="5 6">DSM 27194</strain>
    </source>
</reference>
<dbReference type="SMART" id="SM00950">
    <property type="entry name" value="Piwi"/>
    <property type="match status" value="1"/>
</dbReference>
<dbReference type="SMART" id="SM01163">
    <property type="entry name" value="DUF1785"/>
    <property type="match status" value="1"/>
</dbReference>
<feature type="domain" description="PAZ" evidence="3">
    <location>
        <begin position="308"/>
        <end position="408"/>
    </location>
</feature>
<dbReference type="AlphaFoldDB" id="A0A427XXI5"/>
<dbReference type="InterPro" id="IPR032472">
    <property type="entry name" value="ArgoL2"/>
</dbReference>
<dbReference type="Pfam" id="PF16486">
    <property type="entry name" value="ArgoN"/>
    <property type="match status" value="1"/>
</dbReference>
<dbReference type="PROSITE" id="PS50822">
    <property type="entry name" value="PIWI"/>
    <property type="match status" value="1"/>
</dbReference>
<gene>
    <name evidence="5" type="ORF">EHS24_007119</name>
</gene>
<dbReference type="Gene3D" id="3.30.420.10">
    <property type="entry name" value="Ribonuclease H-like superfamily/Ribonuclease H"/>
    <property type="match status" value="1"/>
</dbReference>
<dbReference type="Pfam" id="PF08699">
    <property type="entry name" value="ArgoL1"/>
    <property type="match status" value="1"/>
</dbReference>
<evidence type="ECO:0000259" key="4">
    <source>
        <dbReference type="PROSITE" id="PS50822"/>
    </source>
</evidence>
<feature type="region of interest" description="Disordered" evidence="2">
    <location>
        <begin position="273"/>
        <end position="311"/>
    </location>
</feature>
<evidence type="ECO:0000313" key="6">
    <source>
        <dbReference type="Proteomes" id="UP000279236"/>
    </source>
</evidence>